<dbReference type="InterPro" id="IPR023193">
    <property type="entry name" value="EPSP_synthase_CS"/>
</dbReference>
<dbReference type="InterPro" id="IPR031322">
    <property type="entry name" value="Shikimate/glucono_kinase"/>
</dbReference>
<feature type="domain" description="3-dehydroquinate synthase N-terminal" evidence="11">
    <location>
        <begin position="80"/>
        <end position="191"/>
    </location>
</feature>
<dbReference type="Pfam" id="PF08501">
    <property type="entry name" value="Shikimate_dh_N"/>
    <property type="match status" value="1"/>
</dbReference>
<dbReference type="InterPro" id="IPR013792">
    <property type="entry name" value="RNA3'P_cycl/enolpyr_Trfase_a/b"/>
</dbReference>
<dbReference type="InterPro" id="IPR036291">
    <property type="entry name" value="NAD(P)-bd_dom_sf"/>
</dbReference>
<dbReference type="PROSITE" id="PS00885">
    <property type="entry name" value="EPSP_SYNTHASE_2"/>
    <property type="match status" value="1"/>
</dbReference>
<dbReference type="Gene3D" id="3.40.50.1970">
    <property type="match status" value="1"/>
</dbReference>
<comment type="pathway">
    <text evidence="8">Metabolic intermediate biosynthesis; chorismate biosynthesis; chorismate from D-erythrose 4-phosphate and phosphoenolpyruvate: step 5/7.</text>
</comment>
<dbReference type="Gene3D" id="3.40.50.720">
    <property type="entry name" value="NAD(P)-binding Rossmann-like Domain"/>
    <property type="match status" value="1"/>
</dbReference>
<dbReference type="SUPFAM" id="SSF51735">
    <property type="entry name" value="NAD(P)-binding Rossmann-fold domains"/>
    <property type="match status" value="1"/>
</dbReference>
<gene>
    <name evidence="14" type="ORF">Cvel_20600</name>
</gene>
<keyword evidence="8" id="KW-0418">Kinase</keyword>
<proteinExistence type="inferred from homology"/>
<dbReference type="GO" id="GO:0003866">
    <property type="term" value="F:3-phosphoshikimate 1-carboxyvinyltransferase activity"/>
    <property type="evidence" value="ECO:0007669"/>
    <property type="project" value="UniProtKB-EC"/>
</dbReference>
<dbReference type="InterPro" id="IPR016037">
    <property type="entry name" value="DHQ_synth_AroB"/>
</dbReference>
<dbReference type="FunFam" id="3.40.50.1970:FF:000007">
    <property type="entry name" value="Pentafunctional AROM polypeptide"/>
    <property type="match status" value="1"/>
</dbReference>
<dbReference type="PIRSF" id="PIRSF000514">
    <property type="entry name" value="Pentafunct_AroM"/>
    <property type="match status" value="1"/>
</dbReference>
<dbReference type="SUPFAM" id="SSF51569">
    <property type="entry name" value="Aldolase"/>
    <property type="match status" value="1"/>
</dbReference>
<comment type="function">
    <text evidence="8">The AROM polypeptide catalyzes 5 consecutive enzymatic reactions in prechorismate polyaromatic amino acid biosynthesis.</text>
</comment>
<dbReference type="Gene3D" id="3.65.10.10">
    <property type="entry name" value="Enolpyruvate transferase domain"/>
    <property type="match status" value="2"/>
</dbReference>
<comment type="subcellular location">
    <subcellularLocation>
        <location evidence="8">Cytoplasm</location>
    </subcellularLocation>
</comment>
<keyword evidence="8" id="KW-0028">Amino-acid biosynthesis</keyword>
<evidence type="ECO:0000259" key="12">
    <source>
        <dbReference type="Pfam" id="PF08501"/>
    </source>
</evidence>
<dbReference type="CDD" id="cd00502">
    <property type="entry name" value="DHQase_I"/>
    <property type="match status" value="1"/>
</dbReference>
<dbReference type="PANTHER" id="PTHR21090:SF5">
    <property type="entry name" value="PENTAFUNCTIONAL AROM POLYPEPTIDE"/>
    <property type="match status" value="1"/>
</dbReference>
<dbReference type="GO" id="GO:0003855">
    <property type="term" value="F:3-dehydroquinate dehydratase activity"/>
    <property type="evidence" value="ECO:0007669"/>
    <property type="project" value="UniProtKB-EC"/>
</dbReference>
<evidence type="ECO:0000256" key="6">
    <source>
        <dbReference type="ARBA" id="ARBA00023239"/>
    </source>
</evidence>
<dbReference type="SUPFAM" id="SSF56796">
    <property type="entry name" value="Dehydroquinate synthase-like"/>
    <property type="match status" value="1"/>
</dbReference>
<dbReference type="Pfam" id="PF24621">
    <property type="entry name" value="DHQS_C"/>
    <property type="match status" value="1"/>
</dbReference>
<evidence type="ECO:0000313" key="14">
    <source>
        <dbReference type="EMBL" id="CEM24536.1"/>
    </source>
</evidence>
<organism evidence="14">
    <name type="scientific">Chromera velia CCMP2878</name>
    <dbReference type="NCBI Taxonomy" id="1169474"/>
    <lineage>
        <taxon>Eukaryota</taxon>
        <taxon>Sar</taxon>
        <taxon>Alveolata</taxon>
        <taxon>Colpodellida</taxon>
        <taxon>Chromeraceae</taxon>
        <taxon>Chromera</taxon>
    </lineage>
</organism>
<dbReference type="EMBL" id="CDMZ01000952">
    <property type="protein sequence ID" value="CEM24536.1"/>
    <property type="molecule type" value="Genomic_DNA"/>
</dbReference>
<dbReference type="GO" id="GO:0003856">
    <property type="term" value="F:3-dehydroquinate synthase activity"/>
    <property type="evidence" value="ECO:0007669"/>
    <property type="project" value="UniProtKB-EC"/>
</dbReference>
<reference evidence="14" key="1">
    <citation type="submission" date="2014-11" db="EMBL/GenBank/DDBJ databases">
        <authorList>
            <person name="Otto D Thomas"/>
            <person name="Naeem Raeece"/>
        </authorList>
    </citation>
    <scope>NUCLEOTIDE SEQUENCE</scope>
</reference>
<dbReference type="Pfam" id="PF01761">
    <property type="entry name" value="DHQ_synthase"/>
    <property type="match status" value="1"/>
</dbReference>
<evidence type="ECO:0000256" key="1">
    <source>
        <dbReference type="ARBA" id="ARBA00022490"/>
    </source>
</evidence>
<feature type="domain" description="Enolpyruvate transferase" evidence="10">
    <location>
        <begin position="348"/>
        <end position="395"/>
    </location>
</feature>
<dbReference type="EC" id="2.7.1.71" evidence="8"/>
<dbReference type="InterPro" id="IPR001986">
    <property type="entry name" value="Enolpyruvate_Tfrase_dom"/>
</dbReference>
<dbReference type="InterPro" id="IPR013708">
    <property type="entry name" value="Shikimate_DH-bd_N"/>
</dbReference>
<dbReference type="GO" id="GO:0004765">
    <property type="term" value="F:shikimate kinase activity"/>
    <property type="evidence" value="ECO:0007669"/>
    <property type="project" value="UniProtKB-EC"/>
</dbReference>
<dbReference type="Gene3D" id="3.40.50.10860">
    <property type="entry name" value="Leucine Dehydrogenase, chain A, domain 1"/>
    <property type="match status" value="1"/>
</dbReference>
<dbReference type="Gene3D" id="3.40.50.300">
    <property type="entry name" value="P-loop containing nucleotide triphosphate hydrolases"/>
    <property type="match status" value="1"/>
</dbReference>
<dbReference type="GO" id="GO:0008652">
    <property type="term" value="P:amino acid biosynthetic process"/>
    <property type="evidence" value="ECO:0007669"/>
    <property type="project" value="UniProtKB-KW"/>
</dbReference>
<dbReference type="NCBIfam" id="TIGR01357">
    <property type="entry name" value="aroB"/>
    <property type="match status" value="1"/>
</dbReference>
<dbReference type="Pfam" id="PF00275">
    <property type="entry name" value="EPSP_synthase"/>
    <property type="match status" value="2"/>
</dbReference>
<comment type="similarity">
    <text evidence="8">In the 2nd section; belongs to the EPSP synthase family.</text>
</comment>
<dbReference type="SUPFAM" id="SSF55205">
    <property type="entry name" value="EPT/RTPC-like"/>
    <property type="match status" value="1"/>
</dbReference>
<dbReference type="UniPathway" id="UPA00053">
    <property type="reaction ID" value="UER00085"/>
</dbReference>
<feature type="region of interest" description="Disordered" evidence="9">
    <location>
        <begin position="1467"/>
        <end position="1496"/>
    </location>
</feature>
<sequence length="1698" mass="182935">MEGARQVHVAAGSGTYDVWIGFELFAKIGPLLQKDGFKASSLVIITDDTVSRLHGVKVESLKGAVVSSGVCAKEKVLYYEVKGGEKTKTREVKTQVEDFLLQNQCDKKTVLVALGGGVIGDLVGFIAATYYRGIRFIQIPTTFLAMVDSSVGGKTAVNTPYGKNLIGAIKQPCYVFADLDFFSTLDDRNMANGMAEVIKSGLTSLPDLFVACEENAPSYREDKEFLLRVVFEAVKFKADVVMQDENDSGLRNILNFGHSIGHAVELLPANKWLHGECVSVGCVYELMAARALGRCSAELVQRAEKCFQSYKLPTMLNPPFIDVEGAMRNLAMDKKNRGGVIFLIIVEDTDGIVVLPGSKSIANRALLLAAIGEGPCVLENLPACEDIRVMLAALSGPLRVGASWQTGAAGSGVMANGHGGGGGPFESALKLKAPQPLSVPGMGLSGGGAGSSSLEGSLLGSEFVLKNGVLEVWVENAGTVARLLTPILCLFLLRGNKESFASVRVDGNKRMRVRPIKDLADCIEAALPCIQITYGAKEGCLPIEISRRAGHNASFPGGELRLNNKISSQFVSAMLMLAPLAESPVTLILNDMQKDAQGNLQAVSQPYIDMTVRMMEEWGASVKRVAPDRYVVPPGKHRNPPRYAVEADASAASYPLAWAAMTGGEVSVNMEVTENPLQGDAHFVDVLRELGCDVRRRPGWTTVKGVGQLGEGLVEKMTREGENAEPLRLDMSTMTDTFLTAAVLLARVSQTAYCSSSFPASKAVAEIVNVENQRVKECNRIGAMHDNLSRAGAVIEELQDGLRFFPSPPTSAECPQQSVVVECHSDHRIAMAMAIYAAVRGRLIIPEWRCVEKTFSDYWDVLASDLGVRFKGCGIEAETDPGGSSHGKRSLVLIGMRNSGKTRLGKEAAEVLSEGLREEGQKGEEEERSGWGFSDLDELFPFDIGTFVKEHGWAAFRKEESDLLKKTLLQKETGEESSGSSSASPVVPGGCRVVACGGGVVEAPGAMELLQKEVPTLGGSVVWVRLTDEDVITFNKEDKKKPAYGESIEEVFGRRKEKYREASSFEFVAPPFSSFKNNRNNFWAAVHRAFGNFSRAIALPPPPILRGSQFLSLTMKDLTQEKKISTMASDVDALEIRVDLLEESLQTGRELGLQVFHVRNQTSVPLLITYRSGKEGGKGVEEESRMLEVLRDAMRFGVEFIDVESRLSEDAKRSIAAMKPGNTKVVLSKHFLPPSEVPQADGVAGALLDLAAETAITPDVLKVVFSTDEDGAAGVTRIQAGVASVCEQNSLTGPTLRGKQIICMAMGRRGVLSRVLNEAFTPVTHRLLPTAAAPGQLEGSVVRDLRSDLSLPVKQFFVFGKPVGKSASPPLYNSLFRQKSFPGIYSRYETADPLDIRQLMRTSVFWGASVTIPLKEKVAALLDSVTPQAKKVGAVNTIWRTGDGKFHGTNTDLIAIEKGIRIHMEELPADGAETEQKSAKRSRTAKAKAKASPSSSVPKVVGNGLVLGAGGAARAACFACQRLGLRLFVWNRTGSKAETLSREFSGEPWECEEVPEGGFQAIIGTIPGTSLPPLKDDVFTKSGKKPPVVIEMAYLPKETKLTERAAEFGCPIVFGIDILIEQGLEQARLYTGEKISEDEIKIASADVYAFYEGVKESYYAEKGKTGGGEAKGAAKGAAAAAGASERDSMGDVKMGGQE</sequence>
<keyword evidence="7" id="KW-0511">Multifunctional enzyme</keyword>
<keyword evidence="5 8" id="KW-0862">Zinc</keyword>
<evidence type="ECO:0000259" key="11">
    <source>
        <dbReference type="Pfam" id="PF01761"/>
    </source>
</evidence>
<comment type="catalytic activity">
    <reaction evidence="8">
        <text>shikimate + ATP = 3-phosphoshikimate + ADP + H(+)</text>
        <dbReference type="Rhea" id="RHEA:13121"/>
        <dbReference type="ChEBI" id="CHEBI:15378"/>
        <dbReference type="ChEBI" id="CHEBI:30616"/>
        <dbReference type="ChEBI" id="CHEBI:36208"/>
        <dbReference type="ChEBI" id="CHEBI:145989"/>
        <dbReference type="ChEBI" id="CHEBI:456216"/>
        <dbReference type="EC" id="2.7.1.71"/>
    </reaction>
</comment>
<comment type="subunit">
    <text evidence="8">Homodimer.</text>
</comment>
<dbReference type="InterPro" id="IPR046346">
    <property type="entry name" value="Aminoacid_DH-like_N_sf"/>
</dbReference>
<dbReference type="GO" id="GO:0005737">
    <property type="term" value="C:cytoplasm"/>
    <property type="evidence" value="ECO:0007669"/>
    <property type="project" value="UniProtKB-SubCell"/>
</dbReference>
<evidence type="ECO:0000256" key="2">
    <source>
        <dbReference type="ARBA" id="ARBA00022679"/>
    </source>
</evidence>
<comment type="catalytic activity">
    <reaction evidence="8">
        <text>3-dehydroquinate = 3-dehydroshikimate + H2O</text>
        <dbReference type="Rhea" id="RHEA:21096"/>
        <dbReference type="ChEBI" id="CHEBI:15377"/>
        <dbReference type="ChEBI" id="CHEBI:16630"/>
        <dbReference type="ChEBI" id="CHEBI:32364"/>
        <dbReference type="EC" id="4.2.1.10"/>
    </reaction>
</comment>
<evidence type="ECO:0000256" key="9">
    <source>
        <dbReference type="SAM" id="MobiDB-lite"/>
    </source>
</evidence>
<keyword evidence="4" id="KW-0547">Nucleotide-binding</keyword>
<comment type="pathway">
    <text evidence="8">Metabolic intermediate biosynthesis; chorismate biosynthesis; chorismate from D-erythrose 4-phosphate and phosphoenolpyruvate: step 6/7.</text>
</comment>
<comment type="pathway">
    <text evidence="8">Metabolic intermediate biosynthesis; chorismate biosynthesis; chorismate from D-erythrose 4-phosphate and phosphoenolpyruvate: step 4/7.</text>
</comment>
<feature type="domain" description="Enolpyruvate transferase" evidence="10">
    <location>
        <begin position="474"/>
        <end position="862"/>
    </location>
</feature>
<dbReference type="Gene3D" id="3.20.20.70">
    <property type="entry name" value="Aldolase class I"/>
    <property type="match status" value="1"/>
</dbReference>
<dbReference type="GO" id="GO:0009423">
    <property type="term" value="P:chorismate biosynthetic process"/>
    <property type="evidence" value="ECO:0007669"/>
    <property type="project" value="UniProtKB-UniPathway"/>
</dbReference>
<dbReference type="InterPro" id="IPR013785">
    <property type="entry name" value="Aldolase_TIM"/>
</dbReference>
<evidence type="ECO:0000256" key="5">
    <source>
        <dbReference type="ARBA" id="ARBA00022833"/>
    </source>
</evidence>
<keyword evidence="8" id="KW-0057">Aromatic amino acid biosynthesis</keyword>
<comment type="catalytic activity">
    <reaction evidence="8">
        <text>shikimate + NADP(+) = 3-dehydroshikimate + NADPH + H(+)</text>
        <dbReference type="Rhea" id="RHEA:17737"/>
        <dbReference type="ChEBI" id="CHEBI:15378"/>
        <dbReference type="ChEBI" id="CHEBI:16630"/>
        <dbReference type="ChEBI" id="CHEBI:36208"/>
        <dbReference type="ChEBI" id="CHEBI:57783"/>
        <dbReference type="ChEBI" id="CHEBI:58349"/>
        <dbReference type="EC" id="1.1.1.25"/>
    </reaction>
</comment>
<dbReference type="EC" id="4.2.1.10" evidence="8"/>
<keyword evidence="6 8" id="KW-0456">Lyase</keyword>
<comment type="pathway">
    <text evidence="8">Metabolic intermediate biosynthesis; chorismate biosynthesis; chorismate from D-erythrose 4-phosphate and phosphoenolpyruvate: step 2/7.</text>
</comment>
<dbReference type="SUPFAM" id="SSF53223">
    <property type="entry name" value="Aminoacid dehydrogenase-like, N-terminal domain"/>
    <property type="match status" value="1"/>
</dbReference>
<dbReference type="GO" id="GO:0000166">
    <property type="term" value="F:nucleotide binding"/>
    <property type="evidence" value="ECO:0007669"/>
    <property type="project" value="UniProtKB-KW"/>
</dbReference>
<dbReference type="InterPro" id="IPR008289">
    <property type="entry name" value="Pentafunct_AroM"/>
</dbReference>
<dbReference type="Pfam" id="PF01202">
    <property type="entry name" value="SKI"/>
    <property type="match status" value="1"/>
</dbReference>
<dbReference type="PANTHER" id="PTHR21090">
    <property type="entry name" value="AROM/DEHYDROQUINATE SYNTHASE"/>
    <property type="match status" value="1"/>
</dbReference>
<keyword evidence="3 8" id="KW-0479">Metal-binding</keyword>
<comment type="similarity">
    <text evidence="8">In the 4th section; belongs to the type-I 3-dehydroquinase family.</text>
</comment>
<dbReference type="InterPro" id="IPR001381">
    <property type="entry name" value="DHquinase_I"/>
</dbReference>
<evidence type="ECO:0000259" key="10">
    <source>
        <dbReference type="Pfam" id="PF00275"/>
    </source>
</evidence>
<feature type="compositionally biased region" description="Basic residues" evidence="9">
    <location>
        <begin position="1479"/>
        <end position="1489"/>
    </location>
</feature>
<comment type="pathway">
    <text evidence="8">Metabolic intermediate biosynthesis; chorismate biosynthesis; chorismate from D-erythrose 4-phosphate and phosphoenolpyruvate: step 3/7.</text>
</comment>
<accession>A0A0G4G7D8</accession>
<dbReference type="GO" id="GO:0046872">
    <property type="term" value="F:metal ion binding"/>
    <property type="evidence" value="ECO:0007669"/>
    <property type="project" value="UniProtKB-KW"/>
</dbReference>
<dbReference type="Gene3D" id="1.20.1090.10">
    <property type="entry name" value="Dehydroquinate synthase-like - alpha domain"/>
    <property type="match status" value="1"/>
</dbReference>
<dbReference type="EC" id="2.5.1.19" evidence="8"/>
<feature type="domain" description="Shikimate dehydrogenase substrate binding N-terminal" evidence="12">
    <location>
        <begin position="1358"/>
        <end position="1438"/>
    </location>
</feature>
<dbReference type="InterPro" id="IPR056179">
    <property type="entry name" value="DHQS_C"/>
</dbReference>
<keyword evidence="1 8" id="KW-0963">Cytoplasm</keyword>
<evidence type="ECO:0000259" key="13">
    <source>
        <dbReference type="Pfam" id="PF24621"/>
    </source>
</evidence>
<dbReference type="InterPro" id="IPR030960">
    <property type="entry name" value="DHQS/DOIS_N"/>
</dbReference>
<dbReference type="EC" id="1.1.1.25" evidence="8"/>
<comment type="similarity">
    <text evidence="8">In the 3rd section; belongs to the shikimate kinase family.</text>
</comment>
<dbReference type="EC" id="4.2.3.4" evidence="8"/>
<feature type="domain" description="3-dehydroquinate synthase C-terminal" evidence="13">
    <location>
        <begin position="193"/>
        <end position="336"/>
    </location>
</feature>
<keyword evidence="8" id="KW-0560">Oxidoreductase</keyword>
<dbReference type="GO" id="GO:0004764">
    <property type="term" value="F:shikimate 3-dehydrogenase (NADP+) activity"/>
    <property type="evidence" value="ECO:0007669"/>
    <property type="project" value="UniProtKB-EC"/>
</dbReference>
<protein>
    <recommendedName>
        <fullName evidence="8">Pentafunctional AROM polypeptide</fullName>
    </recommendedName>
    <domain>
        <recommendedName>
            <fullName evidence="8">3-dehydroquinate synthase</fullName>
            <shortName evidence="8">DHQS</shortName>
            <ecNumber evidence="8">4.2.3.4</ecNumber>
        </recommendedName>
    </domain>
    <domain>
        <recommendedName>
            <fullName evidence="8">3-phosphoshikimate 1-carboxyvinyltransferase</fullName>
            <ecNumber evidence="8">2.5.1.19</ecNumber>
        </recommendedName>
    </domain>
    <domain>
        <recommendedName>
            <fullName evidence="8">Shikimate kinase</fullName>
            <shortName evidence="8">SK</shortName>
            <ecNumber evidence="8">2.7.1.71</ecNumber>
        </recommendedName>
    </domain>
    <domain>
        <recommendedName>
            <fullName evidence="8">3-dehydroquinate dehydratase</fullName>
            <shortName evidence="8">3-dehydroquinase</shortName>
            <ecNumber evidence="8">4.2.1.10</ecNumber>
        </recommendedName>
    </domain>
    <domain>
        <recommendedName>
            <fullName evidence="8">Shikimate dehydrogenase</fullName>
            <ecNumber evidence="8">1.1.1.25</ecNumber>
        </recommendedName>
    </domain>
</protein>
<keyword evidence="2 8" id="KW-0808">Transferase</keyword>
<feature type="compositionally biased region" description="Low complexity" evidence="9">
    <location>
        <begin position="1671"/>
        <end position="1683"/>
    </location>
</feature>
<dbReference type="VEuPathDB" id="CryptoDB:Cvel_20600"/>
<evidence type="ECO:0000256" key="4">
    <source>
        <dbReference type="ARBA" id="ARBA00022741"/>
    </source>
</evidence>
<dbReference type="Pfam" id="PF01487">
    <property type="entry name" value="DHquinase_I"/>
    <property type="match status" value="1"/>
</dbReference>
<dbReference type="InterPro" id="IPR036968">
    <property type="entry name" value="Enolpyruvate_Tfrase_sf"/>
</dbReference>
<comment type="similarity">
    <text evidence="8">In the N-terminal section; belongs to the dehydroquinate synthase family.</text>
</comment>
<evidence type="ECO:0000256" key="8">
    <source>
        <dbReference type="PIRNR" id="PIRNR000514"/>
    </source>
</evidence>
<comment type="catalytic activity">
    <reaction evidence="8">
        <text>3-phosphoshikimate + phosphoenolpyruvate = 5-O-(1-carboxyvinyl)-3-phosphoshikimate + phosphate</text>
        <dbReference type="Rhea" id="RHEA:21256"/>
        <dbReference type="ChEBI" id="CHEBI:43474"/>
        <dbReference type="ChEBI" id="CHEBI:57701"/>
        <dbReference type="ChEBI" id="CHEBI:58702"/>
        <dbReference type="ChEBI" id="CHEBI:145989"/>
        <dbReference type="EC" id="2.5.1.19"/>
    </reaction>
</comment>
<comment type="similarity">
    <text evidence="8">In the C-terminal section; belongs to the shikimate dehydrogenase family.</text>
</comment>
<dbReference type="CDD" id="cd08195">
    <property type="entry name" value="DHQS"/>
    <property type="match status" value="1"/>
</dbReference>
<evidence type="ECO:0000256" key="3">
    <source>
        <dbReference type="ARBA" id="ARBA00022723"/>
    </source>
</evidence>
<feature type="region of interest" description="Disordered" evidence="9">
    <location>
        <begin position="1663"/>
        <end position="1698"/>
    </location>
</feature>
<dbReference type="InterPro" id="IPR027417">
    <property type="entry name" value="P-loop_NTPase"/>
</dbReference>
<name>A0A0G4G7D8_9ALVE</name>
<evidence type="ECO:0000256" key="7">
    <source>
        <dbReference type="ARBA" id="ARBA00023268"/>
    </source>
</evidence>
<dbReference type="GO" id="GO:0009073">
    <property type="term" value="P:aromatic amino acid family biosynthetic process"/>
    <property type="evidence" value="ECO:0007669"/>
    <property type="project" value="UniProtKB-KW"/>
</dbReference>
<comment type="cofactor">
    <cofactor evidence="8">
        <name>Zn(2+)</name>
        <dbReference type="ChEBI" id="CHEBI:29105"/>
    </cofactor>
    <text evidence="8">Binds 2 Zn(2+) ions per subunit.</text>
</comment>
<comment type="catalytic activity">
    <reaction evidence="8">
        <text>7-phospho-2-dehydro-3-deoxy-D-arabino-heptonate = 3-dehydroquinate + phosphate</text>
        <dbReference type="Rhea" id="RHEA:21968"/>
        <dbReference type="ChEBI" id="CHEBI:32364"/>
        <dbReference type="ChEBI" id="CHEBI:43474"/>
        <dbReference type="ChEBI" id="CHEBI:58394"/>
        <dbReference type="EC" id="4.2.3.4"/>
    </reaction>
</comment>